<reference evidence="1" key="1">
    <citation type="submission" date="2022-07" db="EMBL/GenBank/DDBJ databases">
        <title>Genome Sequence of Physisporinus lineatus.</title>
        <authorList>
            <person name="Buettner E."/>
        </authorList>
    </citation>
    <scope>NUCLEOTIDE SEQUENCE</scope>
    <source>
        <strain evidence="1">VT162</strain>
    </source>
</reference>
<keyword evidence="2" id="KW-1185">Reference proteome</keyword>
<gene>
    <name evidence="1" type="ORF">NLI96_g10413</name>
</gene>
<protein>
    <recommendedName>
        <fullName evidence="3">F-box domain-containing protein</fullName>
    </recommendedName>
</protein>
<dbReference type="Proteomes" id="UP001212997">
    <property type="component" value="Unassembled WGS sequence"/>
</dbReference>
<evidence type="ECO:0008006" key="3">
    <source>
        <dbReference type="Google" id="ProtNLM"/>
    </source>
</evidence>
<comment type="caution">
    <text evidence="1">The sequence shown here is derived from an EMBL/GenBank/DDBJ whole genome shotgun (WGS) entry which is preliminary data.</text>
</comment>
<evidence type="ECO:0000313" key="1">
    <source>
        <dbReference type="EMBL" id="KAJ3477515.1"/>
    </source>
</evidence>
<organism evidence="1 2">
    <name type="scientific">Meripilus lineatus</name>
    <dbReference type="NCBI Taxonomy" id="2056292"/>
    <lineage>
        <taxon>Eukaryota</taxon>
        <taxon>Fungi</taxon>
        <taxon>Dikarya</taxon>
        <taxon>Basidiomycota</taxon>
        <taxon>Agaricomycotina</taxon>
        <taxon>Agaricomycetes</taxon>
        <taxon>Polyporales</taxon>
        <taxon>Meripilaceae</taxon>
        <taxon>Meripilus</taxon>
    </lineage>
</organism>
<dbReference type="EMBL" id="JANAWD010000587">
    <property type="protein sequence ID" value="KAJ3477515.1"/>
    <property type="molecule type" value="Genomic_DNA"/>
</dbReference>
<name>A0AAD5Y9B9_9APHY</name>
<sequence length="443" mass="51121">MDQYGELPREIPLDVLEYIIELASEDRRHNERKKTLLSCTLVCRAWVTKSRIYLYRRIVLFRQQKATKFIDTVTSSPLLGEYVQSLLFAPSYEDMNWVSTVHRVLPTFLPNVHFLIYDRLPPYQSPFVALASGFKNVTCLVLRYPNSRWTFQQVARLLNGFPKLKMLQTIGVDMETDPFDDPKPSPQDTGATSFHLRCISGYTTFSIAEDALLWLSKRQSSHTLNELWVDCDKISAQSQNFVRVLRQCSGTLESLRISFYEIGSWDTGENEDPSNLMLETTWIPVIASCSNLGRFEMLSPRSSKESILFLELLFSHLPSSLHSIGLHFDAEEVFSEDSRGFWETIDTTLTSNKFPKLNYFELIGGAYLIRLHNQGVFKEFLPNLYKQGILWCTSLSRDFRYPIKPSTHTLPPDDFEAWGRLACITPFPGWEDCHPEDEDPYLS</sequence>
<accession>A0AAD5Y9B9</accession>
<evidence type="ECO:0000313" key="2">
    <source>
        <dbReference type="Proteomes" id="UP001212997"/>
    </source>
</evidence>
<proteinExistence type="predicted"/>
<dbReference type="AlphaFoldDB" id="A0AAD5Y9B9"/>